<sequence>MKRIELSRSLSRSNESKDFNEKEKQDANDLRHQISNDSSLDSRIQSIYLVYYSIGDSLMRPMGIFIGIILQELWEINQYLARRSNGEISWIVYEENNLALNADFNYIIDDRSIVGDHRALVLVKGEDSFVFVYGEMYKGFSFGLSSTLELRGKFFLSIFDSQTVHREESIDSDCIIEVNQGLLAIFLCDNKHIVFVPDDNSSILLKVICCKNKISRLKDQYSHKAIKNKEKQLKNAKEKIATSDSRNIRQKWRERAIKLKEKNLVQKTRSLLSSRFLSDRYGVTRMNSPELIEKAKQSLEKGNIEEKQRKISRNGYKNNKLKDKLDLLIEDVDSFINLQLGSIETLNASFDDFLTELKRLLRSMAKNSTIAQNLSIEFNQLKSLRRCLNGSNNTISILKELMKCLQKINNFIKDNTMMLDNYYLFEE</sequence>
<dbReference type="Proteomes" id="UP000070412">
    <property type="component" value="Unassembled WGS sequence"/>
</dbReference>
<feature type="region of interest" description="Disordered" evidence="1">
    <location>
        <begin position="1"/>
        <end position="32"/>
    </location>
</feature>
<dbReference type="EMBL" id="WVUK01000058">
    <property type="protein sequence ID" value="KAF7491705.1"/>
    <property type="molecule type" value="Genomic_DNA"/>
</dbReference>
<dbReference type="EnsemblMetazoa" id="SSS_190s_mrna">
    <property type="protein sequence ID" value="KAF7491705.1"/>
    <property type="gene ID" value="SSS_190"/>
</dbReference>
<dbReference type="OrthoDB" id="6516982at2759"/>
<evidence type="ECO:0000313" key="3">
    <source>
        <dbReference type="EnsemblMetazoa" id="KAF7491705.1"/>
    </source>
</evidence>
<reference evidence="3" key="3">
    <citation type="submission" date="2022-06" db="UniProtKB">
        <authorList>
            <consortium name="EnsemblMetazoa"/>
        </authorList>
    </citation>
    <scope>IDENTIFICATION</scope>
</reference>
<keyword evidence="4" id="KW-1185">Reference proteome</keyword>
<organism evidence="2">
    <name type="scientific">Sarcoptes scabiei</name>
    <name type="common">Itch mite</name>
    <name type="synonym">Acarus scabiei</name>
    <dbReference type="NCBI Taxonomy" id="52283"/>
    <lineage>
        <taxon>Eukaryota</taxon>
        <taxon>Metazoa</taxon>
        <taxon>Ecdysozoa</taxon>
        <taxon>Arthropoda</taxon>
        <taxon>Chelicerata</taxon>
        <taxon>Arachnida</taxon>
        <taxon>Acari</taxon>
        <taxon>Acariformes</taxon>
        <taxon>Sarcoptiformes</taxon>
        <taxon>Astigmata</taxon>
        <taxon>Psoroptidia</taxon>
        <taxon>Sarcoptoidea</taxon>
        <taxon>Sarcoptidae</taxon>
        <taxon>Sarcoptinae</taxon>
        <taxon>Sarcoptes</taxon>
    </lineage>
</organism>
<reference evidence="4" key="1">
    <citation type="journal article" date="2020" name="PLoS Negl. Trop. Dis.">
        <title>High-quality nuclear genome for Sarcoptes scabiei-A critical resource for a neglected parasite.</title>
        <authorList>
            <person name="Korhonen P.K."/>
            <person name="Gasser R.B."/>
            <person name="Ma G."/>
            <person name="Wang T."/>
            <person name="Stroehlein A.J."/>
            <person name="Young N.D."/>
            <person name="Ang C.S."/>
            <person name="Fernando D.D."/>
            <person name="Lu H.C."/>
            <person name="Taylor S."/>
            <person name="Reynolds S.L."/>
            <person name="Mofiz E."/>
            <person name="Najaraj S.H."/>
            <person name="Gowda H."/>
            <person name="Madugundu A."/>
            <person name="Renuse S."/>
            <person name="Holt D."/>
            <person name="Pandey A."/>
            <person name="Papenfuss A.T."/>
            <person name="Fischer K."/>
        </authorList>
    </citation>
    <scope>NUCLEOTIDE SEQUENCE [LARGE SCALE GENOMIC DNA]</scope>
</reference>
<feature type="compositionally biased region" description="Basic and acidic residues" evidence="1">
    <location>
        <begin position="14"/>
        <end position="32"/>
    </location>
</feature>
<protein>
    <submittedName>
        <fullName evidence="2 3">Uncharacterized protein</fullName>
    </submittedName>
</protein>
<accession>A0A834R8H1</accession>
<dbReference type="AlphaFoldDB" id="A0A834R8H1"/>
<reference evidence="2" key="2">
    <citation type="submission" date="2020-01" db="EMBL/GenBank/DDBJ databases">
        <authorList>
            <person name="Korhonen P.K.K."/>
            <person name="Guangxu M.G."/>
            <person name="Wang T.W."/>
            <person name="Stroehlein A.J.S."/>
            <person name="Young N.D."/>
            <person name="Ang C.-S.A."/>
            <person name="Fernando D.W.F."/>
            <person name="Lu H.L."/>
            <person name="Taylor S.T."/>
            <person name="Ehtesham M.E.M."/>
            <person name="Najaraj S.H.N."/>
            <person name="Harsha G.H.G."/>
            <person name="Madugundu A.M."/>
            <person name="Renuse S.R."/>
            <person name="Holt D.H."/>
            <person name="Pandey A.P."/>
            <person name="Papenfuss A.P."/>
            <person name="Gasser R.B.G."/>
            <person name="Fischer K.F."/>
        </authorList>
    </citation>
    <scope>NUCLEOTIDE SEQUENCE</scope>
    <source>
        <strain evidence="2">SSS_KF_BRIS2020</strain>
    </source>
</reference>
<evidence type="ECO:0000313" key="4">
    <source>
        <dbReference type="Proteomes" id="UP000070412"/>
    </source>
</evidence>
<evidence type="ECO:0000313" key="2">
    <source>
        <dbReference type="EMBL" id="KAF7491705.1"/>
    </source>
</evidence>
<evidence type="ECO:0000256" key="1">
    <source>
        <dbReference type="SAM" id="MobiDB-lite"/>
    </source>
</evidence>
<gene>
    <name evidence="2" type="ORF">SSS_190</name>
</gene>
<name>A0A834R8H1_SARSC</name>
<proteinExistence type="predicted"/>